<comment type="caution">
    <text evidence="3">The sequence shown here is derived from an EMBL/GenBank/DDBJ whole genome shotgun (WGS) entry which is preliminary data.</text>
</comment>
<evidence type="ECO:0000313" key="4">
    <source>
        <dbReference type="Proteomes" id="UP000606499"/>
    </source>
</evidence>
<evidence type="ECO:0000256" key="1">
    <source>
        <dbReference type="SAM" id="MobiDB-lite"/>
    </source>
</evidence>
<name>A0A923LXG9_9FIRM</name>
<sequence>MECPVNKEIRNYREGVFMGLSMRQTIWGFVALVVAGAANFGLRPFIGKETASVLCILLAALPAAVGFMSYHGLNFEQIARAWLRTMFRHNGWYVYRAVCLYDTLHCAAIKERQRATKTRKKHMGKGQKSNAQKKKTV</sequence>
<feature type="transmembrane region" description="Helical" evidence="2">
    <location>
        <begin position="26"/>
        <end position="46"/>
    </location>
</feature>
<evidence type="ECO:0000256" key="2">
    <source>
        <dbReference type="SAM" id="Phobius"/>
    </source>
</evidence>
<organism evidence="3 4">
    <name type="scientific">Agathobaculum faecis</name>
    <dbReference type="NCBI Taxonomy" id="2763013"/>
    <lineage>
        <taxon>Bacteria</taxon>
        <taxon>Bacillati</taxon>
        <taxon>Bacillota</taxon>
        <taxon>Clostridia</taxon>
        <taxon>Eubacteriales</taxon>
        <taxon>Butyricicoccaceae</taxon>
        <taxon>Agathobaculum</taxon>
    </lineage>
</organism>
<gene>
    <name evidence="3" type="ORF">H8S45_12130</name>
</gene>
<protein>
    <submittedName>
        <fullName evidence="3">PrgI family protein</fullName>
    </submittedName>
</protein>
<dbReference type="Pfam" id="PF12666">
    <property type="entry name" value="PrgI"/>
    <property type="match status" value="1"/>
</dbReference>
<proteinExistence type="predicted"/>
<accession>A0A923LXG9</accession>
<dbReference type="EMBL" id="JACOPL010000012">
    <property type="protein sequence ID" value="MBC5726201.1"/>
    <property type="molecule type" value="Genomic_DNA"/>
</dbReference>
<feature type="transmembrane region" description="Helical" evidence="2">
    <location>
        <begin position="53"/>
        <end position="73"/>
    </location>
</feature>
<feature type="region of interest" description="Disordered" evidence="1">
    <location>
        <begin position="115"/>
        <end position="137"/>
    </location>
</feature>
<keyword evidence="4" id="KW-1185">Reference proteome</keyword>
<dbReference type="RefSeq" id="WP_054327215.1">
    <property type="nucleotide sequence ID" value="NZ_JACOPL010000012.1"/>
</dbReference>
<keyword evidence="2" id="KW-1133">Transmembrane helix</keyword>
<dbReference type="Proteomes" id="UP000606499">
    <property type="component" value="Unassembled WGS sequence"/>
</dbReference>
<keyword evidence="2" id="KW-0812">Transmembrane</keyword>
<dbReference type="AlphaFoldDB" id="A0A923LXG9"/>
<evidence type="ECO:0000313" key="3">
    <source>
        <dbReference type="EMBL" id="MBC5726201.1"/>
    </source>
</evidence>
<keyword evidence="2" id="KW-0472">Membrane</keyword>
<reference evidence="3" key="1">
    <citation type="submission" date="2020-08" db="EMBL/GenBank/DDBJ databases">
        <title>Genome public.</title>
        <authorList>
            <person name="Liu C."/>
            <person name="Sun Q."/>
        </authorList>
    </citation>
    <scope>NUCLEOTIDE SEQUENCE</scope>
    <source>
        <strain evidence="3">NSJ-28</strain>
    </source>
</reference>
<dbReference type="InterPro" id="IPR024414">
    <property type="entry name" value="Uncharacterised_PrgI"/>
</dbReference>